<dbReference type="RefSeq" id="XP_013176099.1">
    <property type="nucleotide sequence ID" value="XM_013320645.1"/>
</dbReference>
<proteinExistence type="predicted"/>
<evidence type="ECO:0000313" key="2">
    <source>
        <dbReference type="RefSeq" id="XP_013176099.1"/>
    </source>
</evidence>
<sequence length="227" mass="25901">MQIPVRSNLPFNGYIRHDREPSNIYHSLDNLHIATLDPTSPPLSNMKNEKQYQWRISKRELDVQSKILPFRPTDTPYITRPKEVLPPAIPRRPAPLPNEKPRKEKGLITSELTAALNMRKMTENTVSGQNHIPSTQEKRNIQKVLPVVKAKPISSVTRPHPPQISEIPPLLKTTTVCPSSVRGTHKQRAPTPPPSHRPEGLSTSIYYSNENEDWDYEDLPQYPIYSA</sequence>
<gene>
    <name evidence="2" type="primary">LOC106124174</name>
</gene>
<accession>A0AAJ7EG52</accession>
<protein>
    <submittedName>
        <fullName evidence="2">Uncharacterized protein LOC106124174</fullName>
    </submittedName>
</protein>
<evidence type="ECO:0000256" key="1">
    <source>
        <dbReference type="SAM" id="MobiDB-lite"/>
    </source>
</evidence>
<dbReference type="AlphaFoldDB" id="A0AAJ7EG52"/>
<dbReference type="GeneID" id="106124174"/>
<reference evidence="2" key="1">
    <citation type="submission" date="2025-08" db="UniProtKB">
        <authorList>
            <consortium name="RefSeq"/>
        </authorList>
    </citation>
    <scope>IDENTIFICATION</scope>
</reference>
<organism evidence="2">
    <name type="scientific">Papilio xuthus</name>
    <name type="common">Asian swallowtail butterfly</name>
    <dbReference type="NCBI Taxonomy" id="66420"/>
    <lineage>
        <taxon>Eukaryota</taxon>
        <taxon>Metazoa</taxon>
        <taxon>Ecdysozoa</taxon>
        <taxon>Arthropoda</taxon>
        <taxon>Hexapoda</taxon>
        <taxon>Insecta</taxon>
        <taxon>Pterygota</taxon>
        <taxon>Neoptera</taxon>
        <taxon>Endopterygota</taxon>
        <taxon>Lepidoptera</taxon>
        <taxon>Glossata</taxon>
        <taxon>Ditrysia</taxon>
        <taxon>Papilionoidea</taxon>
        <taxon>Papilionidae</taxon>
        <taxon>Papilioninae</taxon>
        <taxon>Papilio</taxon>
    </lineage>
</organism>
<feature type="region of interest" description="Disordered" evidence="1">
    <location>
        <begin position="179"/>
        <end position="204"/>
    </location>
</feature>
<name>A0AAJ7EG52_PAPXU</name>
<feature type="compositionally biased region" description="Pro residues" evidence="1">
    <location>
        <begin position="87"/>
        <end position="98"/>
    </location>
</feature>
<dbReference type="Proteomes" id="UP000694872">
    <property type="component" value="Unplaced"/>
</dbReference>
<feature type="region of interest" description="Disordered" evidence="1">
    <location>
        <begin position="72"/>
        <end position="102"/>
    </location>
</feature>
<dbReference type="KEGG" id="pxu:106124174"/>